<keyword evidence="2" id="KW-1185">Reference proteome</keyword>
<proteinExistence type="predicted"/>
<evidence type="ECO:0000313" key="2">
    <source>
        <dbReference type="Proteomes" id="UP000464671"/>
    </source>
</evidence>
<dbReference type="EMBL" id="MN812239">
    <property type="protein sequence ID" value="QHB40941.1"/>
    <property type="molecule type" value="Genomic_DNA"/>
</dbReference>
<evidence type="ECO:0000313" key="1">
    <source>
        <dbReference type="EMBL" id="QHB40941.1"/>
    </source>
</evidence>
<accession>A0A6B9LNM3</accession>
<sequence length="35" mass="4146">MNQKTFSGKKNKNCFENKIKIVFLKRGKFKNIANK</sequence>
<protein>
    <submittedName>
        <fullName evidence="1">Uncharacterized protein</fullName>
    </submittedName>
</protein>
<organism evidence="1 2">
    <name type="scientific">Flavobacterium phage vB_FspS_tant8-1</name>
    <dbReference type="NCBI Taxonomy" id="2686278"/>
    <lineage>
        <taxon>Viruses</taxon>
        <taxon>Duplodnaviria</taxon>
        <taxon>Heunggongvirae</taxon>
        <taxon>Uroviricota</taxon>
        <taxon>Caudoviricetes</taxon>
        <taxon>Tantvirus</taxon>
        <taxon>Tantvirus tant</taxon>
    </lineage>
</organism>
<gene>
    <name evidence="1" type="ORF">tant81_gp010</name>
</gene>
<dbReference type="Proteomes" id="UP000464671">
    <property type="component" value="Segment"/>
</dbReference>
<reference evidence="1 2" key="1">
    <citation type="journal article" date="2020" name="Viruses">
        <title>Diversity and Host Interactions Among Virulent and Temperate Baltic Sea Flavobacterium Phages.</title>
        <authorList>
            <person name="Nilsson E."/>
            <person name="Bayfield O.W."/>
            <person name="Lundin D."/>
            <person name="Antson A.A."/>
            <person name="Holmfeldt K."/>
        </authorList>
    </citation>
    <scope>NUCLEOTIDE SEQUENCE [LARGE SCALE GENOMIC DNA]</scope>
</reference>
<name>A0A6B9LNM3_9CAUD</name>